<dbReference type="Gene3D" id="3.30.1150.10">
    <property type="match status" value="1"/>
</dbReference>
<dbReference type="STRING" id="749222.Nitsa_0510"/>
<proteinExistence type="predicted"/>
<keyword evidence="3 6" id="KW-1133">Transmembrane helix</keyword>
<dbReference type="eggNOG" id="COG0810">
    <property type="taxonomic scope" value="Bacteria"/>
</dbReference>
<dbReference type="GO" id="GO:0016020">
    <property type="term" value="C:membrane"/>
    <property type="evidence" value="ECO:0007669"/>
    <property type="project" value="UniProtKB-SubCell"/>
</dbReference>
<organism evidence="8 9">
    <name type="scientific">Nitratifractor salsuginis (strain DSM 16511 / JCM 12458 / E9I37-1)</name>
    <dbReference type="NCBI Taxonomy" id="749222"/>
    <lineage>
        <taxon>Bacteria</taxon>
        <taxon>Pseudomonadati</taxon>
        <taxon>Campylobacterota</taxon>
        <taxon>Epsilonproteobacteria</taxon>
        <taxon>Campylobacterales</taxon>
        <taxon>Sulfurovaceae</taxon>
        <taxon>Nitratifractor</taxon>
    </lineage>
</organism>
<sequence length="298" mass="32550">MRRLQAFVYAAAVYGALGGTAALLIHQFPKLAISEEARSTAVTLVNPEQSTSASQSVNSEASPAPAKEAEPPKTPPKPEPPEVSEEPPPAPPQTSPEEPPKTEPPKEETPPEPVEKVEAVEHPANDQVTLPPPKPLKAPTPFDPQKLLALKAPLPEPEVKKHVEKVKPPRQKKHRVSKRAHKTARKISHQKRGNNSVRSRARRGGTAHVNRLLARIKRRIARNKSYPIAAKRRRLQGTVRVSFIVTRSGGVRNIRVSGPRAFAASARSAVRRAFPVSVGEAAPGLPRQMSVTLSYRLR</sequence>
<feature type="compositionally biased region" description="Polar residues" evidence="5">
    <location>
        <begin position="47"/>
        <end position="58"/>
    </location>
</feature>
<feature type="compositionally biased region" description="Basic and acidic residues" evidence="5">
    <location>
        <begin position="98"/>
        <end position="124"/>
    </location>
</feature>
<dbReference type="NCBIfam" id="TIGR01352">
    <property type="entry name" value="tonB_Cterm"/>
    <property type="match status" value="1"/>
</dbReference>
<evidence type="ECO:0000256" key="5">
    <source>
        <dbReference type="SAM" id="MobiDB-lite"/>
    </source>
</evidence>
<gene>
    <name evidence="8" type="ordered locus">Nitsa_0510</name>
</gene>
<dbReference type="PROSITE" id="PS52015">
    <property type="entry name" value="TONB_CTD"/>
    <property type="match status" value="1"/>
</dbReference>
<dbReference type="PRINTS" id="PR01217">
    <property type="entry name" value="PRICHEXTENSN"/>
</dbReference>
<dbReference type="InterPro" id="IPR006260">
    <property type="entry name" value="TonB/TolA_C"/>
</dbReference>
<dbReference type="HOGENOM" id="CLU_933288_0_0_7"/>
<evidence type="ECO:0000256" key="2">
    <source>
        <dbReference type="ARBA" id="ARBA00022692"/>
    </source>
</evidence>
<reference evidence="9" key="2">
    <citation type="submission" date="2011-01" db="EMBL/GenBank/DDBJ databases">
        <title>The complete genome of Nitratifractor salsuginis DSM 16511.</title>
        <authorList>
            <consortium name="US DOE Joint Genome Institute (JGI-PGF)"/>
            <person name="Lucas S."/>
            <person name="Copeland A."/>
            <person name="Lapidus A."/>
            <person name="Bruce D."/>
            <person name="Goodwin L."/>
            <person name="Pitluck S."/>
            <person name="Kyrpides N."/>
            <person name="Mavromatis K."/>
            <person name="Ivanova N."/>
            <person name="Mikhailova N."/>
            <person name="Zeytun A."/>
            <person name="Detter J.C."/>
            <person name="Tapia R."/>
            <person name="Han C."/>
            <person name="Land M."/>
            <person name="Hauser L."/>
            <person name="Markowitz V."/>
            <person name="Cheng J.-F."/>
            <person name="Hugenholtz P."/>
            <person name="Woyke T."/>
            <person name="Wu D."/>
            <person name="Tindall B."/>
            <person name="Schuetze A."/>
            <person name="Brambilla E."/>
            <person name="Klenk H.-P."/>
            <person name="Eisen J.A."/>
        </authorList>
    </citation>
    <scope>NUCLEOTIDE SEQUENCE [LARGE SCALE GENOMIC DNA]</scope>
    <source>
        <strain evidence="9">DSM 16511 / JCM 12458 / E9I37-1</strain>
    </source>
</reference>
<dbReference type="GO" id="GO:0055085">
    <property type="term" value="P:transmembrane transport"/>
    <property type="evidence" value="ECO:0007669"/>
    <property type="project" value="InterPro"/>
</dbReference>
<evidence type="ECO:0000256" key="1">
    <source>
        <dbReference type="ARBA" id="ARBA00004167"/>
    </source>
</evidence>
<comment type="subcellular location">
    <subcellularLocation>
        <location evidence="1">Membrane</location>
        <topology evidence="1">Single-pass membrane protein</topology>
    </subcellularLocation>
</comment>
<feature type="compositionally biased region" description="Pro residues" evidence="5">
    <location>
        <begin position="130"/>
        <end position="142"/>
    </location>
</feature>
<name>E6X0R0_NITSE</name>
<evidence type="ECO:0000256" key="3">
    <source>
        <dbReference type="ARBA" id="ARBA00022989"/>
    </source>
</evidence>
<evidence type="ECO:0000256" key="6">
    <source>
        <dbReference type="SAM" id="Phobius"/>
    </source>
</evidence>
<dbReference type="KEGG" id="nsa:Nitsa_0510"/>
<feature type="compositionally biased region" description="Basic residues" evidence="5">
    <location>
        <begin position="168"/>
        <end position="192"/>
    </location>
</feature>
<protein>
    <submittedName>
        <fullName evidence="8">TonB family protein</fullName>
    </submittedName>
</protein>
<dbReference type="AlphaFoldDB" id="E6X0R0"/>
<feature type="region of interest" description="Disordered" evidence="5">
    <location>
        <begin position="159"/>
        <end position="205"/>
    </location>
</feature>
<feature type="domain" description="TonB C-terminal" evidence="7">
    <location>
        <begin position="211"/>
        <end position="298"/>
    </location>
</feature>
<feature type="region of interest" description="Disordered" evidence="5">
    <location>
        <begin position="47"/>
        <end position="143"/>
    </location>
</feature>
<evidence type="ECO:0000256" key="4">
    <source>
        <dbReference type="ARBA" id="ARBA00023136"/>
    </source>
</evidence>
<accession>E6X0R0</accession>
<dbReference type="SUPFAM" id="SSF74653">
    <property type="entry name" value="TolA/TonB C-terminal domain"/>
    <property type="match status" value="1"/>
</dbReference>
<reference evidence="8 9" key="1">
    <citation type="journal article" date="2011" name="Stand. Genomic Sci.">
        <title>Complete genome sequence of Nitratifractor salsuginis type strain (E9I37-1).</title>
        <authorList>
            <person name="Anderson I."/>
            <person name="Sikorski J."/>
            <person name="Zeytun A."/>
            <person name="Nolan M."/>
            <person name="Lapidus A."/>
            <person name="Lucas S."/>
            <person name="Hammon N."/>
            <person name="Deshpande S."/>
            <person name="Cheng J.F."/>
            <person name="Tapia R."/>
            <person name="Han C."/>
            <person name="Goodwin L."/>
            <person name="Pitluck S."/>
            <person name="Liolios K."/>
            <person name="Pagani I."/>
            <person name="Ivanova N."/>
            <person name="Huntemann M."/>
            <person name="Mavromatis K."/>
            <person name="Ovchinikova G."/>
            <person name="Pati A."/>
            <person name="Chen A."/>
            <person name="Palaniappan K."/>
            <person name="Land M."/>
            <person name="Hauser L."/>
            <person name="Brambilla E.M."/>
            <person name="Ngatchou-Djao O.D."/>
            <person name="Rohde M."/>
            <person name="Tindall B.J."/>
            <person name="Goker M."/>
            <person name="Detter J.C."/>
            <person name="Woyke T."/>
            <person name="Bristow J."/>
            <person name="Eisen J.A."/>
            <person name="Markowitz V."/>
            <person name="Hugenholtz P."/>
            <person name="Klenk H.P."/>
            <person name="Kyrpides N.C."/>
        </authorList>
    </citation>
    <scope>NUCLEOTIDE SEQUENCE [LARGE SCALE GENOMIC DNA]</scope>
    <source>
        <strain evidence="9">DSM 16511 / JCM 12458 / E9I37-1</strain>
    </source>
</reference>
<dbReference type="OrthoDB" id="9810145at2"/>
<keyword evidence="4 6" id="KW-0472">Membrane</keyword>
<keyword evidence="2 6" id="KW-0812">Transmembrane</keyword>
<dbReference type="RefSeq" id="WP_013553476.1">
    <property type="nucleotide sequence ID" value="NC_014935.1"/>
</dbReference>
<evidence type="ECO:0000259" key="7">
    <source>
        <dbReference type="PROSITE" id="PS52015"/>
    </source>
</evidence>
<dbReference type="InterPro" id="IPR037682">
    <property type="entry name" value="TonB_C"/>
</dbReference>
<dbReference type="EMBL" id="CP002452">
    <property type="protein sequence ID" value="ADV45780.1"/>
    <property type="molecule type" value="Genomic_DNA"/>
</dbReference>
<dbReference type="Pfam" id="PF03544">
    <property type="entry name" value="TonB_C"/>
    <property type="match status" value="1"/>
</dbReference>
<evidence type="ECO:0000313" key="9">
    <source>
        <dbReference type="Proteomes" id="UP000008633"/>
    </source>
</evidence>
<evidence type="ECO:0000313" key="8">
    <source>
        <dbReference type="EMBL" id="ADV45780.1"/>
    </source>
</evidence>
<feature type="transmembrane region" description="Helical" evidence="6">
    <location>
        <begin position="6"/>
        <end position="25"/>
    </location>
</feature>
<dbReference type="Proteomes" id="UP000008633">
    <property type="component" value="Chromosome"/>
</dbReference>
<keyword evidence="9" id="KW-1185">Reference proteome</keyword>